<reference evidence="3 4" key="1">
    <citation type="submission" date="2020-08" db="EMBL/GenBank/DDBJ databases">
        <authorList>
            <person name="Kim C.M."/>
        </authorList>
    </citation>
    <scope>NUCLEOTIDE SEQUENCE [LARGE SCALE GENOMIC DNA]</scope>
    <source>
        <strain evidence="3 4">UL070</strain>
    </source>
</reference>
<protein>
    <submittedName>
        <fullName evidence="3">Uncharacterized protein</fullName>
    </submittedName>
</protein>
<gene>
    <name evidence="3" type="ORF">H3H51_13025</name>
</gene>
<organism evidence="3 4">
    <name type="scientific">Aquipseudomonas ullengensis</name>
    <dbReference type="NCBI Taxonomy" id="2759166"/>
    <lineage>
        <taxon>Bacteria</taxon>
        <taxon>Pseudomonadati</taxon>
        <taxon>Pseudomonadota</taxon>
        <taxon>Gammaproteobacteria</taxon>
        <taxon>Pseudomonadales</taxon>
        <taxon>Pseudomonadaceae</taxon>
        <taxon>Aquipseudomonas</taxon>
    </lineage>
</organism>
<accession>A0A7W4QAY0</accession>
<evidence type="ECO:0000256" key="2">
    <source>
        <dbReference type="SAM" id="SignalP"/>
    </source>
</evidence>
<sequence>MKRLSVVFAATIPLSISPLYANECDCTVPQGACTASITVIPTGTGKGLYGADLQISSSAQSCAKVEYTVDNTPYFTVMARGSGEDRIQGTSEEPLNDARVKLLKCVICQKDADKPVPPQSSAEEIFGEALSSDSQFDADATAQKLDEIQSNNLMPSVETFMGVAAGAQQIQSAVQSQQTASQAPKSAAGNSTQLHVAPIDPEVLRRACIQSKVENCK</sequence>
<dbReference type="Proteomes" id="UP000542720">
    <property type="component" value="Unassembled WGS sequence"/>
</dbReference>
<evidence type="ECO:0000256" key="1">
    <source>
        <dbReference type="SAM" id="MobiDB-lite"/>
    </source>
</evidence>
<dbReference type="EMBL" id="JACJUD010000004">
    <property type="protein sequence ID" value="MBB2495945.1"/>
    <property type="molecule type" value="Genomic_DNA"/>
</dbReference>
<keyword evidence="4" id="KW-1185">Reference proteome</keyword>
<feature type="signal peptide" evidence="2">
    <location>
        <begin position="1"/>
        <end position="21"/>
    </location>
</feature>
<dbReference type="AlphaFoldDB" id="A0A7W4QAY0"/>
<dbReference type="RefSeq" id="WP_183089487.1">
    <property type="nucleotide sequence ID" value="NZ_JACJUD010000004.1"/>
</dbReference>
<proteinExistence type="predicted"/>
<evidence type="ECO:0000313" key="4">
    <source>
        <dbReference type="Proteomes" id="UP000542720"/>
    </source>
</evidence>
<name>A0A7W4QAY0_9GAMM</name>
<keyword evidence="2" id="KW-0732">Signal</keyword>
<feature type="chain" id="PRO_5031127034" evidence="2">
    <location>
        <begin position="22"/>
        <end position="217"/>
    </location>
</feature>
<evidence type="ECO:0000313" key="3">
    <source>
        <dbReference type="EMBL" id="MBB2495945.1"/>
    </source>
</evidence>
<comment type="caution">
    <text evidence="3">The sequence shown here is derived from an EMBL/GenBank/DDBJ whole genome shotgun (WGS) entry which is preliminary data.</text>
</comment>
<feature type="region of interest" description="Disordered" evidence="1">
    <location>
        <begin position="175"/>
        <end position="194"/>
    </location>
</feature>